<dbReference type="OrthoDB" id="10334916at2759"/>
<feature type="chain" id="PRO_5001572469" description="DH domain-containing protein" evidence="1">
    <location>
        <begin position="25"/>
        <end position="537"/>
    </location>
</feature>
<feature type="signal peptide" evidence="1">
    <location>
        <begin position="1"/>
        <end position="24"/>
    </location>
</feature>
<evidence type="ECO:0000256" key="1">
    <source>
        <dbReference type="SAM" id="SignalP"/>
    </source>
</evidence>
<dbReference type="EMBL" id="KK365148">
    <property type="protein sequence ID" value="KCZ81187.1"/>
    <property type="molecule type" value="Genomic_DNA"/>
</dbReference>
<dbReference type="Proteomes" id="UP000030655">
    <property type="component" value="Unassembled WGS sequence"/>
</dbReference>
<proteinExistence type="predicted"/>
<reference evidence="2 3" key="2">
    <citation type="submission" date="2014-03" db="EMBL/GenBank/DDBJ databases">
        <title>The Genome Sequence of Anncaliia algerae insect isolate PRA339.</title>
        <authorList>
            <consortium name="The Broad Institute Genome Sequencing Platform"/>
            <consortium name="The Broad Institute Genome Sequencing Center for Infectious Disease"/>
            <person name="Cuomo C."/>
            <person name="Becnel J."/>
            <person name="Sanscrainte N."/>
            <person name="Walker B."/>
            <person name="Young S.K."/>
            <person name="Zeng Q."/>
            <person name="Gargeya S."/>
            <person name="Fitzgerald M."/>
            <person name="Haas B."/>
            <person name="Abouelleil A."/>
            <person name="Alvarado L."/>
            <person name="Arachchi H.M."/>
            <person name="Berlin A.M."/>
            <person name="Chapman S.B."/>
            <person name="Dewar J."/>
            <person name="Goldberg J."/>
            <person name="Griggs A."/>
            <person name="Gujja S."/>
            <person name="Hansen M."/>
            <person name="Howarth C."/>
            <person name="Imamovic A."/>
            <person name="Larimer J."/>
            <person name="McCowan C."/>
            <person name="Murphy C."/>
            <person name="Neiman D."/>
            <person name="Pearson M."/>
            <person name="Priest M."/>
            <person name="Roberts A."/>
            <person name="Saif S."/>
            <person name="Shea T."/>
            <person name="Sisk P."/>
            <person name="Sykes S."/>
            <person name="Wortman J."/>
            <person name="Nusbaum C."/>
            <person name="Birren B."/>
        </authorList>
    </citation>
    <scope>NUCLEOTIDE SEQUENCE [LARGE SCALE GENOMIC DNA]</scope>
    <source>
        <strain evidence="2 3">PRA339</strain>
    </source>
</reference>
<organism evidence="2 3">
    <name type="scientific">Anncaliia algerae PRA339</name>
    <dbReference type="NCBI Taxonomy" id="1288291"/>
    <lineage>
        <taxon>Eukaryota</taxon>
        <taxon>Fungi</taxon>
        <taxon>Fungi incertae sedis</taxon>
        <taxon>Microsporidia</taxon>
        <taxon>Tubulinosematoidea</taxon>
        <taxon>Tubulinosematidae</taxon>
        <taxon>Anncaliia</taxon>
    </lineage>
</organism>
<dbReference type="HOGENOM" id="CLU_037961_0_0_1"/>
<keyword evidence="3" id="KW-1185">Reference proteome</keyword>
<dbReference type="AlphaFoldDB" id="A0A059F255"/>
<evidence type="ECO:0000313" key="3">
    <source>
        <dbReference type="Proteomes" id="UP000030655"/>
    </source>
</evidence>
<protein>
    <recommendedName>
        <fullName evidence="4">DH domain-containing protein</fullName>
    </recommendedName>
</protein>
<sequence>MIACPIMKIIIFEYLIIFCVFTKGTQVTKNLSQNDDLEAISSTNNLLKEKAIDSNTFVYKNFFKTTSGKIISSRHHNISTTKRKNIVPRSLCMANKQKETLISRNYNFTQDSKKSKLDDSNSKNPIIGKNPLFIFEDRNGENTVNNSDNCFLKSSEMNFDNQSMNNICLKQYHWKKSMVYRFNSTHSFDNVIKNISEINNYVDKMPENNIKINKETLTLSSEKHSLHLYTPKNSSDNFYNSCKAIEDIAKYINYIRIIENDNFFSFSLLINSVNRNMKNLKNHYNFILHLQPGFDEFYGIMSKKYLSEEIIRNQEHELFHLCDEFFKFEKWITETYNLKNLDITTTTSNHYESYVRILRKNDNFQKINILKMYVDVLNSDNYKLLFQLIPGFNFIKKIENITSVKSQIVLTIRYLQLIIMKFETFRFNHLYKNKILMIDLEYLFSNDDFKETIAIITNLYKKIILLCKNTTNILEMSNVYSFLLFVRAKYNEIFQKLNLSEAAFSVDFNEDDTIKCKFKDHKFLTPQLLEKLNTTFL</sequence>
<reference evidence="3" key="1">
    <citation type="submission" date="2013-02" db="EMBL/GenBank/DDBJ databases">
        <authorList>
            <consortium name="The Broad Institute Genome Sequencing Platform"/>
            <person name="Cuomo C."/>
            <person name="Becnel J."/>
            <person name="Sanscrainte N."/>
            <person name="Walker B."/>
            <person name="Young S.K."/>
            <person name="Zeng Q."/>
            <person name="Gargeya S."/>
            <person name="Fitzgerald M."/>
            <person name="Haas B."/>
            <person name="Abouelleil A."/>
            <person name="Alvarado L."/>
            <person name="Arachchi H.M."/>
            <person name="Berlin A.M."/>
            <person name="Chapman S.B."/>
            <person name="Dewar J."/>
            <person name="Goldberg J."/>
            <person name="Griggs A."/>
            <person name="Gujja S."/>
            <person name="Hansen M."/>
            <person name="Howarth C."/>
            <person name="Imamovic A."/>
            <person name="Larimer J."/>
            <person name="McCowan C."/>
            <person name="Murphy C."/>
            <person name="Neiman D."/>
            <person name="Pearson M."/>
            <person name="Priest M."/>
            <person name="Roberts A."/>
            <person name="Saif S."/>
            <person name="Shea T."/>
            <person name="Sisk P."/>
            <person name="Sykes S."/>
            <person name="Wortman J."/>
            <person name="Nusbaum C."/>
            <person name="Birren B."/>
        </authorList>
    </citation>
    <scope>NUCLEOTIDE SEQUENCE [LARGE SCALE GENOMIC DNA]</scope>
    <source>
        <strain evidence="3">PRA339</strain>
    </source>
</reference>
<keyword evidence="1" id="KW-0732">Signal</keyword>
<dbReference type="VEuPathDB" id="MicrosporidiaDB:H312_01397"/>
<evidence type="ECO:0008006" key="4">
    <source>
        <dbReference type="Google" id="ProtNLM"/>
    </source>
</evidence>
<accession>A0A059F255</accession>
<name>A0A059F255_9MICR</name>
<gene>
    <name evidence="2" type="ORF">H312_01397</name>
</gene>
<evidence type="ECO:0000313" key="2">
    <source>
        <dbReference type="EMBL" id="KCZ81187.1"/>
    </source>
</evidence>